<dbReference type="Proteomes" id="UP001055072">
    <property type="component" value="Unassembled WGS sequence"/>
</dbReference>
<sequence>MDSGKSSSSTPADQPQSSRRRVRFREPSPSTASSSSSDSGSLSKRKASLSINGNAHRQKGDGLDRRDLGRLGVPPIDIIGKVLVSIQRAHIHPKLILRFDDGSVYEVRVDICNPGFLGVTKEIMVDHDLEDIISRTNEDGLLTKSYTISHATVITMQDHAFQVKGSGERVEWVKRHAAVAVRFKEENHTWHSISVMLANYDSHGKCTLRSFDDVYLHRAERPTTRKLARGRKITHRYKEPQGSSVEKSSRRS</sequence>
<evidence type="ECO:0000313" key="1">
    <source>
        <dbReference type="EMBL" id="KAI0092931.1"/>
    </source>
</evidence>
<accession>A0ACB8UF84</accession>
<name>A0ACB8UF84_9APHY</name>
<organism evidence="1 2">
    <name type="scientific">Irpex rosettiformis</name>
    <dbReference type="NCBI Taxonomy" id="378272"/>
    <lineage>
        <taxon>Eukaryota</taxon>
        <taxon>Fungi</taxon>
        <taxon>Dikarya</taxon>
        <taxon>Basidiomycota</taxon>
        <taxon>Agaricomycotina</taxon>
        <taxon>Agaricomycetes</taxon>
        <taxon>Polyporales</taxon>
        <taxon>Irpicaceae</taxon>
        <taxon>Irpex</taxon>
    </lineage>
</organism>
<protein>
    <submittedName>
        <fullName evidence="1">Uncharacterized protein</fullName>
    </submittedName>
</protein>
<evidence type="ECO:0000313" key="2">
    <source>
        <dbReference type="Proteomes" id="UP001055072"/>
    </source>
</evidence>
<gene>
    <name evidence="1" type="ORF">BDY19DRAFT_882360</name>
</gene>
<reference evidence="1" key="1">
    <citation type="journal article" date="2021" name="Environ. Microbiol.">
        <title>Gene family expansions and transcriptome signatures uncover fungal adaptations to wood decay.</title>
        <authorList>
            <person name="Hage H."/>
            <person name="Miyauchi S."/>
            <person name="Viragh M."/>
            <person name="Drula E."/>
            <person name="Min B."/>
            <person name="Chaduli D."/>
            <person name="Navarro D."/>
            <person name="Favel A."/>
            <person name="Norest M."/>
            <person name="Lesage-Meessen L."/>
            <person name="Balint B."/>
            <person name="Merenyi Z."/>
            <person name="de Eugenio L."/>
            <person name="Morin E."/>
            <person name="Martinez A.T."/>
            <person name="Baldrian P."/>
            <person name="Stursova M."/>
            <person name="Martinez M.J."/>
            <person name="Novotny C."/>
            <person name="Magnuson J.K."/>
            <person name="Spatafora J.W."/>
            <person name="Maurice S."/>
            <person name="Pangilinan J."/>
            <person name="Andreopoulos W."/>
            <person name="LaButti K."/>
            <person name="Hundley H."/>
            <person name="Na H."/>
            <person name="Kuo A."/>
            <person name="Barry K."/>
            <person name="Lipzen A."/>
            <person name="Henrissat B."/>
            <person name="Riley R."/>
            <person name="Ahrendt S."/>
            <person name="Nagy L.G."/>
            <person name="Grigoriev I.V."/>
            <person name="Martin F."/>
            <person name="Rosso M.N."/>
        </authorList>
    </citation>
    <scope>NUCLEOTIDE SEQUENCE</scope>
    <source>
        <strain evidence="1">CBS 384.51</strain>
    </source>
</reference>
<keyword evidence="2" id="KW-1185">Reference proteome</keyword>
<proteinExistence type="predicted"/>
<dbReference type="EMBL" id="MU274902">
    <property type="protein sequence ID" value="KAI0092931.1"/>
    <property type="molecule type" value="Genomic_DNA"/>
</dbReference>
<comment type="caution">
    <text evidence="1">The sequence shown here is derived from an EMBL/GenBank/DDBJ whole genome shotgun (WGS) entry which is preliminary data.</text>
</comment>